<organism evidence="3 4">
    <name type="scientific">Thermogemmatispora tikiterensis</name>
    <dbReference type="NCBI Taxonomy" id="1825093"/>
    <lineage>
        <taxon>Bacteria</taxon>
        <taxon>Bacillati</taxon>
        <taxon>Chloroflexota</taxon>
        <taxon>Ktedonobacteria</taxon>
        <taxon>Thermogemmatisporales</taxon>
        <taxon>Thermogemmatisporaceae</taxon>
        <taxon>Thermogemmatispora</taxon>
    </lineage>
</organism>
<protein>
    <recommendedName>
        <fullName evidence="5">Ig-like domain-containing protein</fullName>
    </recommendedName>
</protein>
<feature type="signal peptide" evidence="2">
    <location>
        <begin position="1"/>
        <end position="42"/>
    </location>
</feature>
<dbReference type="Proteomes" id="UP000248706">
    <property type="component" value="Unassembled WGS sequence"/>
</dbReference>
<reference evidence="3 4" key="1">
    <citation type="submission" date="2016-08" db="EMBL/GenBank/DDBJ databases">
        <title>Analysis of Carbohydrate Active Enzymes in Thermogemmatispora T81 Reveals Carbohydrate Degradation Ability.</title>
        <authorList>
            <person name="Tomazini A."/>
            <person name="Lal S."/>
            <person name="Stott M."/>
            <person name="Henrissat B."/>
            <person name="Polikarpov I."/>
            <person name="Sparling R."/>
            <person name="Levin D.B."/>
        </authorList>
    </citation>
    <scope>NUCLEOTIDE SEQUENCE [LARGE SCALE GENOMIC DNA]</scope>
    <source>
        <strain evidence="3 4">T81</strain>
    </source>
</reference>
<proteinExistence type="predicted"/>
<comment type="caution">
    <text evidence="3">The sequence shown here is derived from an EMBL/GenBank/DDBJ whole genome shotgun (WGS) entry which is preliminary data.</text>
</comment>
<evidence type="ECO:0000256" key="1">
    <source>
        <dbReference type="SAM" id="MobiDB-lite"/>
    </source>
</evidence>
<accession>A0A328VGB3</accession>
<gene>
    <name evidence="3" type="ORF">A4R35_15275</name>
</gene>
<dbReference type="EMBL" id="MCIF01000002">
    <property type="protein sequence ID" value="RAQ96898.1"/>
    <property type="molecule type" value="Genomic_DNA"/>
</dbReference>
<evidence type="ECO:0000313" key="4">
    <source>
        <dbReference type="Proteomes" id="UP000248706"/>
    </source>
</evidence>
<evidence type="ECO:0008006" key="5">
    <source>
        <dbReference type="Google" id="ProtNLM"/>
    </source>
</evidence>
<dbReference type="AlphaFoldDB" id="A0A328VGB3"/>
<feature type="chain" id="PRO_5016253222" description="Ig-like domain-containing protein" evidence="2">
    <location>
        <begin position="43"/>
        <end position="194"/>
    </location>
</feature>
<name>A0A328VGB3_9CHLR</name>
<keyword evidence="4" id="KW-1185">Reference proteome</keyword>
<keyword evidence="2" id="KW-0732">Signal</keyword>
<evidence type="ECO:0000313" key="3">
    <source>
        <dbReference type="EMBL" id="RAQ96898.1"/>
    </source>
</evidence>
<feature type="region of interest" description="Disordered" evidence="1">
    <location>
        <begin position="43"/>
        <end position="70"/>
    </location>
</feature>
<sequence>MVSIHCPNKRSLPARAWLTRLRRLGWAMMLLLLAACTSTAQATAGTASNGPHQNQPGRPATSAVATPQSPQSLNCGSIHGVGSQGSSPRGENPLPAEACLLQAFLHCQPARLDYTRIEVDSGFIHHFRLELQQGHCLLSDATAIFIAPSPPRPAASYSCRAVTMERGRYRVVGCGAEGDILLPTRSASATSAES</sequence>
<evidence type="ECO:0000256" key="2">
    <source>
        <dbReference type="SAM" id="SignalP"/>
    </source>
</evidence>